<dbReference type="OrthoDB" id="9805202at2"/>
<evidence type="ECO:0000256" key="3">
    <source>
        <dbReference type="ARBA" id="ARBA00022723"/>
    </source>
</evidence>
<dbReference type="GO" id="GO:0020037">
    <property type="term" value="F:heme binding"/>
    <property type="evidence" value="ECO:0007669"/>
    <property type="project" value="InterPro"/>
</dbReference>
<keyword evidence="5" id="KW-0560">Oxidoreductase</keyword>
<reference evidence="9 10" key="1">
    <citation type="submission" date="2016-10" db="EMBL/GenBank/DDBJ databases">
        <authorList>
            <person name="de Groot N.N."/>
        </authorList>
    </citation>
    <scope>NUCLEOTIDE SEQUENCE [LARGE SCALE GENOMIC DNA]</scope>
    <source>
        <strain evidence="9 10">DSM 21668</strain>
    </source>
</reference>
<dbReference type="GO" id="GO:0046872">
    <property type="term" value="F:metal ion binding"/>
    <property type="evidence" value="ECO:0007669"/>
    <property type="project" value="UniProtKB-KW"/>
</dbReference>
<dbReference type="GO" id="GO:0004130">
    <property type="term" value="F:cytochrome-c peroxidase activity"/>
    <property type="evidence" value="ECO:0007669"/>
    <property type="project" value="TreeGrafter"/>
</dbReference>
<feature type="domain" description="Cytochrome c" evidence="8">
    <location>
        <begin position="436"/>
        <end position="578"/>
    </location>
</feature>
<dbReference type="PANTHER" id="PTHR30600:SF10">
    <property type="entry name" value="BLL6722 PROTEIN"/>
    <property type="match status" value="1"/>
</dbReference>
<evidence type="ECO:0000313" key="10">
    <source>
        <dbReference type="Proteomes" id="UP000198901"/>
    </source>
</evidence>
<evidence type="ECO:0000256" key="7">
    <source>
        <dbReference type="PROSITE-ProRule" id="PRU00433"/>
    </source>
</evidence>
<dbReference type="RefSeq" id="WP_093197295.1">
    <property type="nucleotide sequence ID" value="NZ_FNGS01000001.1"/>
</dbReference>
<proteinExistence type="predicted"/>
<dbReference type="InterPro" id="IPR051395">
    <property type="entry name" value="Cytochrome_c_Peroxidase/MauG"/>
</dbReference>
<comment type="subcellular location">
    <subcellularLocation>
        <location evidence="1">Cell envelope</location>
    </subcellularLocation>
</comment>
<keyword evidence="9" id="KW-0575">Peroxidase</keyword>
<dbReference type="InterPro" id="IPR009056">
    <property type="entry name" value="Cyt_c-like_dom"/>
</dbReference>
<dbReference type="AlphaFoldDB" id="A0A1G9IK03"/>
<keyword evidence="2 7" id="KW-0349">Heme</keyword>
<gene>
    <name evidence="9" type="ORF">SAMN04488090_0514</name>
</gene>
<accession>A0A1G9IK03</accession>
<evidence type="ECO:0000313" key="9">
    <source>
        <dbReference type="EMBL" id="SDL25569.1"/>
    </source>
</evidence>
<dbReference type="Gene3D" id="1.10.760.10">
    <property type="entry name" value="Cytochrome c-like domain"/>
    <property type="match status" value="2"/>
</dbReference>
<dbReference type="GO" id="GO:0009055">
    <property type="term" value="F:electron transfer activity"/>
    <property type="evidence" value="ECO:0007669"/>
    <property type="project" value="InterPro"/>
</dbReference>
<feature type="domain" description="Cytochrome c" evidence="8">
    <location>
        <begin position="285"/>
        <end position="417"/>
    </location>
</feature>
<organism evidence="9 10">
    <name type="scientific">Siphonobacter aquaeclarae</name>
    <dbReference type="NCBI Taxonomy" id="563176"/>
    <lineage>
        <taxon>Bacteria</taxon>
        <taxon>Pseudomonadati</taxon>
        <taxon>Bacteroidota</taxon>
        <taxon>Cytophagia</taxon>
        <taxon>Cytophagales</taxon>
        <taxon>Cytophagaceae</taxon>
        <taxon>Siphonobacter</taxon>
    </lineage>
</organism>
<name>A0A1G9IK03_9BACT</name>
<sequence length="586" mass="65336">MRWYCLFFLVLWTGCRKEPASSERVEALFRERVAQLVTAVEQLEAGVDGHVTGPELHRRFRAARLAYKRVEWLTEYYFPETARNLNGPPLDEFEEDDNKVIPPEGFQVVEALLFPEWDTARAGELAGHTDILRANMNRLRWVTASNQLTDAHILDAVRQELLRIMSLGITGFDSSVALHSLPEARASLASLREILAVYEDPELDRLFRKAEASLGGQFNEFNRLSFISTCLNPLVRELNRFRKERGIERIRTSSLLRNDSESFFGNAAVDPDHFRAGAADTTTIARIILGKRLFSDPVLSGDGTRSCAGCHRPDRAFSEDRATSISLSGKPLLRNAPSLLNVALQARLFYDSRVVYLEDQATDVIGNQEEMHGSLEVAAAKIRRQPTYDQAFRAAYAGGASAETIRHALATYERSLTALDSRFDRYMNGETTLLSPEEKRGFNLFAGKAKCATCHFLPLTNGTVPPFFEKTESEVIGVPAITGWKNPKPNRDPGKFALTGADFHRGAFKTPTVRNSALTSPYMHNGVYRTLEEVVEFYDRGGGQGLGLDIPHQTLSPDPLRLTHTEKADLVAFLQSLSAEAASPVL</sequence>
<dbReference type="InterPro" id="IPR038352">
    <property type="entry name" value="Imelysin_sf"/>
</dbReference>
<dbReference type="EMBL" id="FNGS01000001">
    <property type="protein sequence ID" value="SDL25569.1"/>
    <property type="molecule type" value="Genomic_DNA"/>
</dbReference>
<dbReference type="PROSITE" id="PS51007">
    <property type="entry name" value="CYTC"/>
    <property type="match status" value="2"/>
</dbReference>
<evidence type="ECO:0000256" key="1">
    <source>
        <dbReference type="ARBA" id="ARBA00004196"/>
    </source>
</evidence>
<dbReference type="GO" id="GO:0030313">
    <property type="term" value="C:cell envelope"/>
    <property type="evidence" value="ECO:0007669"/>
    <property type="project" value="UniProtKB-SubCell"/>
</dbReference>
<dbReference type="STRING" id="563176.SAMN04488090_0514"/>
<dbReference type="PANTHER" id="PTHR30600">
    <property type="entry name" value="CYTOCHROME C PEROXIDASE-RELATED"/>
    <property type="match status" value="1"/>
</dbReference>
<keyword evidence="10" id="KW-1185">Reference proteome</keyword>
<keyword evidence="4" id="KW-0732">Signal</keyword>
<dbReference type="InterPro" id="IPR036909">
    <property type="entry name" value="Cyt_c-like_dom_sf"/>
</dbReference>
<dbReference type="Proteomes" id="UP000198901">
    <property type="component" value="Unassembled WGS sequence"/>
</dbReference>
<evidence type="ECO:0000259" key="8">
    <source>
        <dbReference type="PROSITE" id="PS51007"/>
    </source>
</evidence>
<keyword evidence="3 7" id="KW-0479">Metal-binding</keyword>
<dbReference type="Pfam" id="PF03150">
    <property type="entry name" value="CCP_MauG"/>
    <property type="match status" value="1"/>
</dbReference>
<evidence type="ECO:0000256" key="4">
    <source>
        <dbReference type="ARBA" id="ARBA00022729"/>
    </source>
</evidence>
<protein>
    <submittedName>
        <fullName evidence="9">Cytochrome c peroxidase</fullName>
    </submittedName>
</protein>
<keyword evidence="6 7" id="KW-0408">Iron</keyword>
<evidence type="ECO:0000256" key="6">
    <source>
        <dbReference type="ARBA" id="ARBA00023004"/>
    </source>
</evidence>
<evidence type="ECO:0000256" key="2">
    <source>
        <dbReference type="ARBA" id="ARBA00022617"/>
    </source>
</evidence>
<dbReference type="SUPFAM" id="SSF46626">
    <property type="entry name" value="Cytochrome c"/>
    <property type="match status" value="2"/>
</dbReference>
<dbReference type="Gene3D" id="1.20.1420.20">
    <property type="entry name" value="M75 peptidase, HXXE motif"/>
    <property type="match status" value="1"/>
</dbReference>
<evidence type="ECO:0000256" key="5">
    <source>
        <dbReference type="ARBA" id="ARBA00023002"/>
    </source>
</evidence>
<dbReference type="InterPro" id="IPR004852">
    <property type="entry name" value="Di-haem_cyt_c_peroxidsae"/>
</dbReference>
<dbReference type="PROSITE" id="PS51257">
    <property type="entry name" value="PROKAR_LIPOPROTEIN"/>
    <property type="match status" value="1"/>
</dbReference>